<proteinExistence type="predicted"/>
<comment type="caution">
    <text evidence="2">The sequence shown here is derived from an EMBL/GenBank/DDBJ whole genome shotgun (WGS) entry which is preliminary data.</text>
</comment>
<sequence>MSLTGPSTAAPSSWTCTTTGPTSSSTSASRPMATSRRTTSP</sequence>
<evidence type="ECO:0000313" key="3">
    <source>
        <dbReference type="Proteomes" id="UP000326340"/>
    </source>
</evidence>
<keyword evidence="3" id="KW-1185">Reference proteome</keyword>
<dbReference type="AlphaFoldDB" id="A0A5Q4BG24"/>
<feature type="region of interest" description="Disordered" evidence="1">
    <location>
        <begin position="1"/>
        <end position="41"/>
    </location>
</feature>
<evidence type="ECO:0000313" key="2">
    <source>
        <dbReference type="EMBL" id="TQN65892.1"/>
    </source>
</evidence>
<evidence type="ECO:0000256" key="1">
    <source>
        <dbReference type="SAM" id="MobiDB-lite"/>
    </source>
</evidence>
<accession>A0A5Q4BG24</accession>
<organism evidence="2 3">
    <name type="scientific">Colletotrichum shisoi</name>
    <dbReference type="NCBI Taxonomy" id="2078593"/>
    <lineage>
        <taxon>Eukaryota</taxon>
        <taxon>Fungi</taxon>
        <taxon>Dikarya</taxon>
        <taxon>Ascomycota</taxon>
        <taxon>Pezizomycotina</taxon>
        <taxon>Sordariomycetes</taxon>
        <taxon>Hypocreomycetidae</taxon>
        <taxon>Glomerellales</taxon>
        <taxon>Glomerellaceae</taxon>
        <taxon>Colletotrichum</taxon>
        <taxon>Colletotrichum destructivum species complex</taxon>
    </lineage>
</organism>
<reference evidence="2 3" key="1">
    <citation type="journal article" date="2019" name="Sci. Rep.">
        <title>Colletotrichum shisoi sp. nov., an anthracnose pathogen of Perilla frutescens in Japan: molecular phylogenetic, morphological and genomic evidence.</title>
        <authorList>
            <person name="Gan P."/>
            <person name="Tsushima A."/>
            <person name="Hiroyama R."/>
            <person name="Narusaka M."/>
            <person name="Takano Y."/>
            <person name="Narusaka Y."/>
            <person name="Kawaradani M."/>
            <person name="Damm U."/>
            <person name="Shirasu K."/>
        </authorList>
    </citation>
    <scope>NUCLEOTIDE SEQUENCE [LARGE SCALE GENOMIC DNA]</scope>
    <source>
        <strain evidence="2 3">PG-2018a</strain>
    </source>
</reference>
<gene>
    <name evidence="2" type="ORF">CSHISOI_09524</name>
</gene>
<feature type="compositionally biased region" description="Low complexity" evidence="1">
    <location>
        <begin position="11"/>
        <end position="41"/>
    </location>
</feature>
<name>A0A5Q4BG24_9PEZI</name>
<dbReference type="Proteomes" id="UP000326340">
    <property type="component" value="Unassembled WGS sequence"/>
</dbReference>
<feature type="compositionally biased region" description="Polar residues" evidence="1">
    <location>
        <begin position="1"/>
        <end position="10"/>
    </location>
</feature>
<protein>
    <submittedName>
        <fullName evidence="2">Uncharacterized protein</fullName>
    </submittedName>
</protein>
<dbReference type="EMBL" id="PUHP01001411">
    <property type="protein sequence ID" value="TQN65892.1"/>
    <property type="molecule type" value="Genomic_DNA"/>
</dbReference>